<evidence type="ECO:0000259" key="2">
    <source>
        <dbReference type="Pfam" id="PF03779"/>
    </source>
</evidence>
<name>A0A7X0IEQ9_9ACTN</name>
<dbReference type="Proteomes" id="UP000555564">
    <property type="component" value="Unassembled WGS sequence"/>
</dbReference>
<proteinExistence type="predicted"/>
<accession>A0A7X0IEQ9</accession>
<evidence type="ECO:0000313" key="4">
    <source>
        <dbReference type="Proteomes" id="UP000555564"/>
    </source>
</evidence>
<dbReference type="AlphaFoldDB" id="A0A7X0IEQ9"/>
<keyword evidence="4" id="KW-1185">Reference proteome</keyword>
<feature type="transmembrane region" description="Helical" evidence="1">
    <location>
        <begin position="60"/>
        <end position="78"/>
    </location>
</feature>
<keyword evidence="1" id="KW-1133">Transmembrane helix</keyword>
<feature type="transmembrane region" description="Helical" evidence="1">
    <location>
        <begin position="7"/>
        <end position="27"/>
    </location>
</feature>
<evidence type="ECO:0000256" key="1">
    <source>
        <dbReference type="SAM" id="Phobius"/>
    </source>
</evidence>
<dbReference type="EMBL" id="JACHIU010000001">
    <property type="protein sequence ID" value="MBB6473680.1"/>
    <property type="molecule type" value="Genomic_DNA"/>
</dbReference>
<feature type="transmembrane region" description="Helical" evidence="1">
    <location>
        <begin position="33"/>
        <end position="53"/>
    </location>
</feature>
<keyword evidence="1" id="KW-0472">Membrane</keyword>
<gene>
    <name evidence="3" type="ORF">BJ992_003111</name>
</gene>
<comment type="caution">
    <text evidence="3">The sequence shown here is derived from an EMBL/GenBank/DDBJ whole genome shotgun (WGS) entry which is preliminary data.</text>
</comment>
<protein>
    <recommendedName>
        <fullName evidence="2">SPW repeat-containing integral membrane domain-containing protein</fullName>
    </recommendedName>
</protein>
<evidence type="ECO:0000313" key="3">
    <source>
        <dbReference type="EMBL" id="MBB6473680.1"/>
    </source>
</evidence>
<keyword evidence="1" id="KW-0812">Transmembrane</keyword>
<organism evidence="3 4">
    <name type="scientific">Sphaerisporangium rubeum</name>
    <dbReference type="NCBI Taxonomy" id="321317"/>
    <lineage>
        <taxon>Bacteria</taxon>
        <taxon>Bacillati</taxon>
        <taxon>Actinomycetota</taxon>
        <taxon>Actinomycetes</taxon>
        <taxon>Streptosporangiales</taxon>
        <taxon>Streptosporangiaceae</taxon>
        <taxon>Sphaerisporangium</taxon>
    </lineage>
</organism>
<feature type="domain" description="SPW repeat-containing integral membrane" evidence="2">
    <location>
        <begin position="8"/>
        <end position="101"/>
    </location>
</feature>
<dbReference type="InterPro" id="IPR005530">
    <property type="entry name" value="SPW"/>
</dbReference>
<feature type="transmembrane region" description="Helical" evidence="1">
    <location>
        <begin position="84"/>
        <end position="105"/>
    </location>
</feature>
<reference evidence="3 4" key="1">
    <citation type="submission" date="2020-08" db="EMBL/GenBank/DDBJ databases">
        <title>Sequencing the genomes of 1000 actinobacteria strains.</title>
        <authorList>
            <person name="Klenk H.-P."/>
        </authorList>
    </citation>
    <scope>NUCLEOTIDE SEQUENCE [LARGE SCALE GENOMIC DNA]</scope>
    <source>
        <strain evidence="3 4">DSM 44936</strain>
    </source>
</reference>
<dbReference type="RefSeq" id="WP_184981607.1">
    <property type="nucleotide sequence ID" value="NZ_BAAALO010000035.1"/>
</dbReference>
<dbReference type="Pfam" id="PF03779">
    <property type="entry name" value="SPW"/>
    <property type="match status" value="1"/>
</dbReference>
<sequence>MDLTKSLSDVVAFLAGLVAVVAVFVWANGVADAALPLLALGVLLLISGLWGLLGAGGASLWVTAAFGALLVVSPWAFGFDGTQAAAWTAWLAGAVTVLVALWTSLQNRAATPTRV</sequence>